<dbReference type="Gene3D" id="3.40.640.10">
    <property type="entry name" value="Type I PLP-dependent aspartate aminotransferase-like (Major domain)"/>
    <property type="match status" value="1"/>
</dbReference>
<comment type="catalytic activity">
    <reaction evidence="9">
        <text>O-phospho-L-threonine + H(+) = (R)-1-aminopropan-2-yl phosphate + CO2</text>
        <dbReference type="Rhea" id="RHEA:11492"/>
        <dbReference type="ChEBI" id="CHEBI:15378"/>
        <dbReference type="ChEBI" id="CHEBI:16526"/>
        <dbReference type="ChEBI" id="CHEBI:58563"/>
        <dbReference type="ChEBI" id="CHEBI:58675"/>
        <dbReference type="EC" id="4.1.1.81"/>
    </reaction>
</comment>
<evidence type="ECO:0000256" key="4">
    <source>
        <dbReference type="ARBA" id="ARBA00012285"/>
    </source>
</evidence>
<proteinExistence type="predicted"/>
<gene>
    <name evidence="11" type="ORF">AA106556_0820</name>
</gene>
<dbReference type="InterPro" id="IPR004838">
    <property type="entry name" value="NHTrfase_class1_PyrdxlP-BS"/>
</dbReference>
<dbReference type="Pfam" id="PF00155">
    <property type="entry name" value="Aminotran_1_2"/>
    <property type="match status" value="1"/>
</dbReference>
<dbReference type="InterPro" id="IPR015424">
    <property type="entry name" value="PyrdxlP-dep_Trfase"/>
</dbReference>
<dbReference type="Proteomes" id="UP001062443">
    <property type="component" value="Unassembled WGS sequence"/>
</dbReference>
<dbReference type="InterPro" id="IPR005860">
    <property type="entry name" value="CobD"/>
</dbReference>
<dbReference type="PANTHER" id="PTHR42885">
    <property type="entry name" value="HISTIDINOL-PHOSPHATE AMINOTRANSFERASE-RELATED"/>
    <property type="match status" value="1"/>
</dbReference>
<evidence type="ECO:0000313" key="11">
    <source>
        <dbReference type="EMBL" id="GBR45586.1"/>
    </source>
</evidence>
<dbReference type="PROSITE" id="PS00105">
    <property type="entry name" value="AA_TRANSFER_CLASS_1"/>
    <property type="match status" value="1"/>
</dbReference>
<dbReference type="NCBIfam" id="TIGR01140">
    <property type="entry name" value="L_thr_O3P_dcar"/>
    <property type="match status" value="1"/>
</dbReference>
<comment type="pathway">
    <text evidence="3">Cofactor biosynthesis; adenosylcobalamin biosynthesis.</text>
</comment>
<name>A0ABQ0QI55_9PROT</name>
<comment type="function">
    <text evidence="2">Decarboxylates L-threonine-O-3-phosphate to yield (R)-1-amino-2-propanol O-2-phosphate, the precursor for the linkage between the nucleotide loop and the corrin ring in cobalamin.</text>
</comment>
<comment type="cofactor">
    <cofactor evidence="1">
        <name>pyridoxal 5'-phosphate</name>
        <dbReference type="ChEBI" id="CHEBI:597326"/>
    </cofactor>
</comment>
<feature type="domain" description="Aminotransferase class I/classII large" evidence="10">
    <location>
        <begin position="49"/>
        <end position="310"/>
    </location>
</feature>
<evidence type="ECO:0000259" key="10">
    <source>
        <dbReference type="Pfam" id="PF00155"/>
    </source>
</evidence>
<keyword evidence="7" id="KW-0456">Lyase</keyword>
<evidence type="ECO:0000313" key="12">
    <source>
        <dbReference type="Proteomes" id="UP001062443"/>
    </source>
</evidence>
<dbReference type="InterPro" id="IPR004839">
    <property type="entry name" value="Aminotransferase_I/II_large"/>
</dbReference>
<evidence type="ECO:0000256" key="6">
    <source>
        <dbReference type="ARBA" id="ARBA00022898"/>
    </source>
</evidence>
<keyword evidence="6" id="KW-0663">Pyridoxal phosphate</keyword>
<accession>A0ABQ0QI55</accession>
<dbReference type="InterPro" id="IPR015421">
    <property type="entry name" value="PyrdxlP-dep_Trfase_major"/>
</dbReference>
<sequence length="342" mass="37663">MSGECETLFPVHGGQVRRIMEQFPGAPQPYIDLSTGISPFAYPFSPDMEKLRALPQPHEEYALMQAAAHAYGVADSQYVVAGPGTQLLINLLPMVFSAQNVTIWGPTYSGHERAWRRAGRVVQHVETMAACDAAIRRGDAVVVVNPNNPDGRLVSKACLAQWADLCAAAGGLLIIDEAFADFGDESVTSLLPHAGLVVLRSFGKTYGLPGIRLGFALGSREEISRLRGLLGEWSVSVEALAVGCAALKDAHWYQQARPRAWDDTRRLAVLLEQYGLEVIGQAPLFRLVRHEQAQHLWRVLCEDGIITRRFEGRDTVLRFGLPAEASAWQRLEKALQKWAARV</sequence>
<dbReference type="EMBL" id="BAQB01000008">
    <property type="protein sequence ID" value="GBR45586.1"/>
    <property type="molecule type" value="Genomic_DNA"/>
</dbReference>
<dbReference type="EC" id="4.1.1.81" evidence="4"/>
<comment type="caution">
    <text evidence="11">The sequence shown here is derived from an EMBL/GenBank/DDBJ whole genome shotgun (WGS) entry which is preliminary data.</text>
</comment>
<evidence type="ECO:0000256" key="8">
    <source>
        <dbReference type="ARBA" id="ARBA00029996"/>
    </source>
</evidence>
<reference evidence="11" key="1">
    <citation type="submission" date="2013-04" db="EMBL/GenBank/DDBJ databases">
        <title>The genome sequencing project of 58 acetic acid bacteria.</title>
        <authorList>
            <person name="Okamoto-Kainuma A."/>
            <person name="Ishikawa M."/>
            <person name="Umino S."/>
            <person name="Koizumi Y."/>
            <person name="Shiwa Y."/>
            <person name="Yoshikawa H."/>
            <person name="Matsutani M."/>
            <person name="Matsushita K."/>
        </authorList>
    </citation>
    <scope>NUCLEOTIDE SEQUENCE</scope>
    <source>
        <strain evidence="11">NBRC 106556</strain>
    </source>
</reference>
<dbReference type="Gene3D" id="3.90.1150.10">
    <property type="entry name" value="Aspartate Aminotransferase, domain 1"/>
    <property type="match status" value="1"/>
</dbReference>
<keyword evidence="5" id="KW-0169">Cobalamin biosynthesis</keyword>
<dbReference type="InterPro" id="IPR015422">
    <property type="entry name" value="PyrdxlP-dep_Trfase_small"/>
</dbReference>
<evidence type="ECO:0000256" key="9">
    <source>
        <dbReference type="ARBA" id="ARBA00048531"/>
    </source>
</evidence>
<evidence type="ECO:0000256" key="1">
    <source>
        <dbReference type="ARBA" id="ARBA00001933"/>
    </source>
</evidence>
<evidence type="ECO:0000256" key="3">
    <source>
        <dbReference type="ARBA" id="ARBA00004953"/>
    </source>
</evidence>
<keyword evidence="12" id="KW-1185">Reference proteome</keyword>
<protein>
    <recommendedName>
        <fullName evidence="4">threonine-phosphate decarboxylase</fullName>
        <ecNumber evidence="4">4.1.1.81</ecNumber>
    </recommendedName>
    <alternativeName>
        <fullName evidence="8">L-threonine-O-3-phosphate decarboxylase</fullName>
    </alternativeName>
</protein>
<evidence type="ECO:0000256" key="2">
    <source>
        <dbReference type="ARBA" id="ARBA00003444"/>
    </source>
</evidence>
<organism evidence="11 12">
    <name type="scientific">Neokomagataea tanensis NBRC 106556</name>
    <dbReference type="NCBI Taxonomy" id="1223519"/>
    <lineage>
        <taxon>Bacteria</taxon>
        <taxon>Pseudomonadati</taxon>
        <taxon>Pseudomonadota</taxon>
        <taxon>Alphaproteobacteria</taxon>
        <taxon>Acetobacterales</taxon>
        <taxon>Acetobacteraceae</taxon>
        <taxon>Neokomagataea</taxon>
    </lineage>
</organism>
<evidence type="ECO:0000256" key="7">
    <source>
        <dbReference type="ARBA" id="ARBA00023239"/>
    </source>
</evidence>
<dbReference type="PANTHER" id="PTHR42885:SF1">
    <property type="entry name" value="THREONINE-PHOSPHATE DECARBOXYLASE"/>
    <property type="match status" value="1"/>
</dbReference>
<dbReference type="CDD" id="cd00609">
    <property type="entry name" value="AAT_like"/>
    <property type="match status" value="1"/>
</dbReference>
<dbReference type="RefSeq" id="WP_068168642.1">
    <property type="nucleotide sequence ID" value="NZ_BAQB01000008.1"/>
</dbReference>
<dbReference type="SUPFAM" id="SSF53383">
    <property type="entry name" value="PLP-dependent transferases"/>
    <property type="match status" value="1"/>
</dbReference>
<evidence type="ECO:0000256" key="5">
    <source>
        <dbReference type="ARBA" id="ARBA00022573"/>
    </source>
</evidence>